<reference evidence="4" key="1">
    <citation type="journal article" date="2021" name="Genome Biol.">
        <title>Evolutionary history of mitochondrial genomes in Discoba, including the extreme halophile Pleurostomum flabellatum (Heterolobosea).</title>
        <authorList>
            <person name="Ettahi K."/>
            <person name="Lhee D.H."/>
            <person name="Sung J.Y."/>
            <person name="Simpson A.G.B."/>
            <person name="Park J.S."/>
            <person name="Yoon H.S."/>
        </authorList>
    </citation>
    <scope>NUCLEOTIDE SEQUENCE</scope>
</reference>
<evidence type="ECO:0000256" key="1">
    <source>
        <dbReference type="ARBA" id="ARBA00006471"/>
    </source>
</evidence>
<dbReference type="GO" id="GO:0006412">
    <property type="term" value="P:translation"/>
    <property type="evidence" value="ECO:0007669"/>
    <property type="project" value="InterPro"/>
</dbReference>
<dbReference type="InterPro" id="IPR000630">
    <property type="entry name" value="Ribosomal_uS8"/>
</dbReference>
<evidence type="ECO:0000256" key="2">
    <source>
        <dbReference type="ARBA" id="ARBA00022980"/>
    </source>
</evidence>
<keyword evidence="2 4" id="KW-0689">Ribosomal protein</keyword>
<keyword evidence="4" id="KW-0496">Mitochondrion</keyword>
<dbReference type="Gene3D" id="3.30.1490.10">
    <property type="match status" value="1"/>
</dbReference>
<dbReference type="GO" id="GO:0003735">
    <property type="term" value="F:structural constituent of ribosome"/>
    <property type="evidence" value="ECO:0007669"/>
    <property type="project" value="InterPro"/>
</dbReference>
<dbReference type="GeneID" id="63660927"/>
<dbReference type="EMBL" id="MT843578">
    <property type="protein sequence ID" value="QPL15622.1"/>
    <property type="molecule type" value="Genomic_DNA"/>
</dbReference>
<dbReference type="AlphaFoldDB" id="A0A7T0Q4U8"/>
<organism evidence="4">
    <name type="scientific">Pleurostomum flabellatum</name>
    <dbReference type="NCBI Taxonomy" id="405751"/>
    <lineage>
        <taxon>Eukaryota</taxon>
        <taxon>Discoba</taxon>
        <taxon>Heterolobosea</taxon>
        <taxon>Tulamoebidae</taxon>
        <taxon>Pleurostomum</taxon>
    </lineage>
</organism>
<keyword evidence="3" id="KW-0687">Ribonucleoprotein</keyword>
<sequence>MVKIQIPKSYFSSLISSIKNCIAKGKNKFVSHYSRFNSMICEYMLKNFFFSEVYYLVSLKNKIYFIFVVIGNFDGNLLLNDIKNFYKPSKPIYLKVFQIKKFFKKSKSVFLLSTSEGIVNSLEALDLRVGGLLLFEYY</sequence>
<dbReference type="InterPro" id="IPR035987">
    <property type="entry name" value="Ribosomal_uS8_sf"/>
</dbReference>
<protein>
    <submittedName>
        <fullName evidence="4">40S ribosomal protein S8</fullName>
    </submittedName>
</protein>
<comment type="similarity">
    <text evidence="1">Belongs to the universal ribosomal protein uS8 family.</text>
</comment>
<dbReference type="Pfam" id="PF00410">
    <property type="entry name" value="Ribosomal_S8"/>
    <property type="match status" value="1"/>
</dbReference>
<geneLocation type="mitochondrion" evidence="4"/>
<gene>
    <name evidence="4" type="primary">rps8</name>
</gene>
<dbReference type="GO" id="GO:0005840">
    <property type="term" value="C:ribosome"/>
    <property type="evidence" value="ECO:0007669"/>
    <property type="project" value="UniProtKB-KW"/>
</dbReference>
<dbReference type="SUPFAM" id="SSF56047">
    <property type="entry name" value="Ribosomal protein S8"/>
    <property type="match status" value="1"/>
</dbReference>
<dbReference type="GO" id="GO:1990904">
    <property type="term" value="C:ribonucleoprotein complex"/>
    <property type="evidence" value="ECO:0007669"/>
    <property type="project" value="UniProtKB-KW"/>
</dbReference>
<evidence type="ECO:0000313" key="4">
    <source>
        <dbReference type="EMBL" id="QPL15622.1"/>
    </source>
</evidence>
<proteinExistence type="inferred from homology"/>
<accession>A0A7T0Q4U8</accession>
<dbReference type="RefSeq" id="YP_010049287.1">
    <property type="nucleotide sequence ID" value="NC_054363.1"/>
</dbReference>
<evidence type="ECO:0000256" key="3">
    <source>
        <dbReference type="ARBA" id="ARBA00023274"/>
    </source>
</evidence>
<name>A0A7T0Q4U8_9EUKA</name>